<dbReference type="SUPFAM" id="SSF54695">
    <property type="entry name" value="POZ domain"/>
    <property type="match status" value="1"/>
</dbReference>
<dbReference type="InterPro" id="IPR051095">
    <property type="entry name" value="Dros_DevTransReg"/>
</dbReference>
<comment type="subcellular location">
    <subcellularLocation>
        <location evidence="1">Nucleus</location>
    </subcellularLocation>
</comment>
<dbReference type="SMART" id="SM00225">
    <property type="entry name" value="BTB"/>
    <property type="match status" value="1"/>
</dbReference>
<evidence type="ECO:0000256" key="6">
    <source>
        <dbReference type="SAM" id="MobiDB-lite"/>
    </source>
</evidence>
<dbReference type="Gene3D" id="3.30.710.10">
    <property type="entry name" value="Potassium Channel Kv1.1, Chain A"/>
    <property type="match status" value="1"/>
</dbReference>
<feature type="compositionally biased region" description="Polar residues" evidence="6">
    <location>
        <begin position="225"/>
        <end position="240"/>
    </location>
</feature>
<comment type="caution">
    <text evidence="8">The sequence shown here is derived from an EMBL/GenBank/DDBJ whole genome shotgun (WGS) entry which is preliminary data.</text>
</comment>
<dbReference type="Pfam" id="PF04500">
    <property type="entry name" value="FLYWCH"/>
    <property type="match status" value="1"/>
</dbReference>
<gene>
    <name evidence="8" type="ORF">R5R35_007894</name>
</gene>
<dbReference type="EMBL" id="JAZDUA010000647">
    <property type="protein sequence ID" value="KAK7790303.1"/>
    <property type="molecule type" value="Genomic_DNA"/>
</dbReference>
<evidence type="ECO:0000256" key="3">
    <source>
        <dbReference type="ARBA" id="ARBA00022771"/>
    </source>
</evidence>
<evidence type="ECO:0000313" key="8">
    <source>
        <dbReference type="EMBL" id="KAK7790303.1"/>
    </source>
</evidence>
<dbReference type="Gene3D" id="2.20.25.240">
    <property type="match status" value="1"/>
</dbReference>
<keyword evidence="2" id="KW-0479">Metal-binding</keyword>
<dbReference type="PROSITE" id="PS50097">
    <property type="entry name" value="BTB"/>
    <property type="match status" value="1"/>
</dbReference>
<feature type="compositionally biased region" description="Basic residues" evidence="6">
    <location>
        <begin position="142"/>
        <end position="159"/>
    </location>
</feature>
<reference evidence="8 9" key="1">
    <citation type="submission" date="2024-03" db="EMBL/GenBank/DDBJ databases">
        <title>The genome assembly and annotation of the cricket Gryllus longicercus Weissman &amp; Gray.</title>
        <authorList>
            <person name="Szrajer S."/>
            <person name="Gray D."/>
            <person name="Ylla G."/>
        </authorList>
    </citation>
    <scope>NUCLEOTIDE SEQUENCE [LARGE SCALE GENOMIC DNA]</scope>
    <source>
        <strain evidence="8">DAG 2021-001</strain>
        <tissue evidence="8">Whole body minus gut</tissue>
    </source>
</reference>
<feature type="region of interest" description="Disordered" evidence="6">
    <location>
        <begin position="265"/>
        <end position="320"/>
    </location>
</feature>
<dbReference type="CDD" id="cd18315">
    <property type="entry name" value="BTB_POZ_BAB-like"/>
    <property type="match status" value="1"/>
</dbReference>
<evidence type="ECO:0000256" key="4">
    <source>
        <dbReference type="ARBA" id="ARBA00022833"/>
    </source>
</evidence>
<feature type="compositionally biased region" description="Basic and acidic residues" evidence="6">
    <location>
        <begin position="198"/>
        <end position="209"/>
    </location>
</feature>
<dbReference type="InterPro" id="IPR007588">
    <property type="entry name" value="Znf_FLYWCH"/>
</dbReference>
<dbReference type="PANTHER" id="PTHR23110">
    <property type="entry name" value="BTB DOMAIN TRANSCRIPTION FACTOR"/>
    <property type="match status" value="1"/>
</dbReference>
<name>A0AAN9V5S6_9ORTH</name>
<sequence length="432" mass="48074">MNELEHFSLRWNNFHSNMSSGFCALLQEDALVDVTLAAEGRVLQAHKLVLSVCSPYFKQIFAANPCKHPIVILKDVHHKQLSDLLNFMYQGEVNVRQEELATFLKTAELLQIKGLTEQEPQSSPAQPHGSFRDERQILASQKPHHYQKFRQGPVRRIRHTEKPSPVVSAPDTRSSPAPSPPPSKRIRPAPSPAAVSDDNDKQDDARDTTGQEEPENDTGRVQVKSEPSSEFDNRACSNARSQEDGENAVSGKEEGVLRNAVSFQSLQTPLSPRGGPHETDESISNRTAQRLPPDLNASAASSSGLSITPSENSVPVPESEGPLVPQYVHSRKGGLQLVLDGFLYTVHQQQGRNKYWRCVERGKLGCQGYCKTFMLEEGEVVQRLRSHNHGRQDDKIRERVNATRLRLQILHSLSQQQMGITNPYPAPSPNAS</sequence>
<protein>
    <recommendedName>
        <fullName evidence="7">BTB domain-containing protein</fullName>
    </recommendedName>
</protein>
<feature type="region of interest" description="Disordered" evidence="6">
    <location>
        <begin position="140"/>
        <end position="251"/>
    </location>
</feature>
<evidence type="ECO:0000313" key="9">
    <source>
        <dbReference type="Proteomes" id="UP001378592"/>
    </source>
</evidence>
<dbReference type="PANTHER" id="PTHR23110:SF99">
    <property type="entry name" value="BROAD-COMPLEX CORE PROTEIN ISOFORM 6"/>
    <property type="match status" value="1"/>
</dbReference>
<dbReference type="Pfam" id="PF00651">
    <property type="entry name" value="BTB"/>
    <property type="match status" value="1"/>
</dbReference>
<evidence type="ECO:0000259" key="7">
    <source>
        <dbReference type="PROSITE" id="PS50097"/>
    </source>
</evidence>
<evidence type="ECO:0000256" key="1">
    <source>
        <dbReference type="ARBA" id="ARBA00004123"/>
    </source>
</evidence>
<dbReference type="GO" id="GO:0006357">
    <property type="term" value="P:regulation of transcription by RNA polymerase II"/>
    <property type="evidence" value="ECO:0007669"/>
    <property type="project" value="TreeGrafter"/>
</dbReference>
<organism evidence="8 9">
    <name type="scientific">Gryllus longicercus</name>
    <dbReference type="NCBI Taxonomy" id="2509291"/>
    <lineage>
        <taxon>Eukaryota</taxon>
        <taxon>Metazoa</taxon>
        <taxon>Ecdysozoa</taxon>
        <taxon>Arthropoda</taxon>
        <taxon>Hexapoda</taxon>
        <taxon>Insecta</taxon>
        <taxon>Pterygota</taxon>
        <taxon>Neoptera</taxon>
        <taxon>Polyneoptera</taxon>
        <taxon>Orthoptera</taxon>
        <taxon>Ensifera</taxon>
        <taxon>Gryllidea</taxon>
        <taxon>Grylloidea</taxon>
        <taxon>Gryllidae</taxon>
        <taxon>Gryllinae</taxon>
        <taxon>Gryllus</taxon>
    </lineage>
</organism>
<dbReference type="InterPro" id="IPR011333">
    <property type="entry name" value="SKP1/BTB/POZ_sf"/>
</dbReference>
<proteinExistence type="predicted"/>
<feature type="domain" description="BTB" evidence="7">
    <location>
        <begin position="32"/>
        <end position="97"/>
    </location>
</feature>
<keyword evidence="5" id="KW-0539">Nucleus</keyword>
<feature type="compositionally biased region" description="Polar residues" evidence="6">
    <location>
        <begin position="304"/>
        <end position="313"/>
    </location>
</feature>
<dbReference type="GO" id="GO:0005634">
    <property type="term" value="C:nucleus"/>
    <property type="evidence" value="ECO:0007669"/>
    <property type="project" value="UniProtKB-SubCell"/>
</dbReference>
<dbReference type="InterPro" id="IPR000210">
    <property type="entry name" value="BTB/POZ_dom"/>
</dbReference>
<keyword evidence="3" id="KW-0863">Zinc-finger</keyword>
<keyword evidence="9" id="KW-1185">Reference proteome</keyword>
<evidence type="ECO:0000256" key="2">
    <source>
        <dbReference type="ARBA" id="ARBA00022723"/>
    </source>
</evidence>
<dbReference type="AlphaFoldDB" id="A0AAN9V5S6"/>
<evidence type="ECO:0000256" key="5">
    <source>
        <dbReference type="ARBA" id="ARBA00023242"/>
    </source>
</evidence>
<dbReference type="GO" id="GO:0008270">
    <property type="term" value="F:zinc ion binding"/>
    <property type="evidence" value="ECO:0007669"/>
    <property type="project" value="UniProtKB-KW"/>
</dbReference>
<accession>A0AAN9V5S6</accession>
<keyword evidence="4" id="KW-0862">Zinc</keyword>
<dbReference type="Proteomes" id="UP001378592">
    <property type="component" value="Unassembled WGS sequence"/>
</dbReference>